<dbReference type="Pfam" id="PF01242">
    <property type="entry name" value="PTPS"/>
    <property type="match status" value="1"/>
</dbReference>
<keyword evidence="4" id="KW-0456">Lyase</keyword>
<gene>
    <name evidence="5" type="ORF">METZ01_LOCUS161092</name>
</gene>
<evidence type="ECO:0000256" key="2">
    <source>
        <dbReference type="ARBA" id="ARBA00022723"/>
    </source>
</evidence>
<evidence type="ECO:0000256" key="4">
    <source>
        <dbReference type="ARBA" id="ARBA00023239"/>
    </source>
</evidence>
<proteinExistence type="predicted"/>
<sequence length="139" mass="16030">MYLVRIETTFDSGHRLLDYDGKCAFPHGHTYRAEVFLESDTLDAQGLVFDFTELKHRVKSWIDDNWDHSFLLNSRDTELINGLATASKGRIYQFDEENPSCEVLSRVLYTKIVELCGVSPVKVRLWESLDQYAEYSGGQ</sequence>
<dbReference type="AlphaFoldDB" id="A0A382B3B0"/>
<dbReference type="GO" id="GO:0016829">
    <property type="term" value="F:lyase activity"/>
    <property type="evidence" value="ECO:0007669"/>
    <property type="project" value="UniProtKB-KW"/>
</dbReference>
<evidence type="ECO:0008006" key="6">
    <source>
        <dbReference type="Google" id="ProtNLM"/>
    </source>
</evidence>
<name>A0A382B3B0_9ZZZZ</name>
<dbReference type="PANTHER" id="PTHR12589">
    <property type="entry name" value="PYRUVOYL TETRAHYDROBIOPTERIN SYNTHASE"/>
    <property type="match status" value="1"/>
</dbReference>
<dbReference type="PANTHER" id="PTHR12589:SF7">
    <property type="entry name" value="6-PYRUVOYL TETRAHYDROBIOPTERIN SYNTHASE"/>
    <property type="match status" value="1"/>
</dbReference>
<evidence type="ECO:0000313" key="5">
    <source>
        <dbReference type="EMBL" id="SVB08238.1"/>
    </source>
</evidence>
<protein>
    <recommendedName>
        <fullName evidence="6">6-pyruvoyl tetrahydrobiopterin synthase</fullName>
    </recommendedName>
</protein>
<dbReference type="Gene3D" id="3.30.479.10">
    <property type="entry name" value="6-pyruvoyl tetrahydropterin synthase/QueD"/>
    <property type="match status" value="1"/>
</dbReference>
<keyword evidence="3" id="KW-0862">Zinc</keyword>
<comment type="cofactor">
    <cofactor evidence="1">
        <name>Zn(2+)</name>
        <dbReference type="ChEBI" id="CHEBI:29105"/>
    </cofactor>
</comment>
<accession>A0A382B3B0</accession>
<dbReference type="InterPro" id="IPR007115">
    <property type="entry name" value="6-PTP_synth/QueD"/>
</dbReference>
<dbReference type="InterPro" id="IPR038418">
    <property type="entry name" value="6-PTP_synth/QueD_sf"/>
</dbReference>
<organism evidence="5">
    <name type="scientific">marine metagenome</name>
    <dbReference type="NCBI Taxonomy" id="408172"/>
    <lineage>
        <taxon>unclassified sequences</taxon>
        <taxon>metagenomes</taxon>
        <taxon>ecological metagenomes</taxon>
    </lineage>
</organism>
<dbReference type="EMBL" id="UINC01028006">
    <property type="protein sequence ID" value="SVB08238.1"/>
    <property type="molecule type" value="Genomic_DNA"/>
</dbReference>
<dbReference type="GO" id="GO:0046872">
    <property type="term" value="F:metal ion binding"/>
    <property type="evidence" value="ECO:0007669"/>
    <property type="project" value="UniProtKB-KW"/>
</dbReference>
<evidence type="ECO:0000256" key="3">
    <source>
        <dbReference type="ARBA" id="ARBA00022833"/>
    </source>
</evidence>
<keyword evidence="2" id="KW-0479">Metal-binding</keyword>
<dbReference type="SUPFAM" id="SSF55620">
    <property type="entry name" value="Tetrahydrobiopterin biosynthesis enzymes-like"/>
    <property type="match status" value="1"/>
</dbReference>
<reference evidence="5" key="1">
    <citation type="submission" date="2018-05" db="EMBL/GenBank/DDBJ databases">
        <authorList>
            <person name="Lanie J.A."/>
            <person name="Ng W.-L."/>
            <person name="Kazmierczak K.M."/>
            <person name="Andrzejewski T.M."/>
            <person name="Davidsen T.M."/>
            <person name="Wayne K.J."/>
            <person name="Tettelin H."/>
            <person name="Glass J.I."/>
            <person name="Rusch D."/>
            <person name="Podicherti R."/>
            <person name="Tsui H.-C.T."/>
            <person name="Winkler M.E."/>
        </authorList>
    </citation>
    <scope>NUCLEOTIDE SEQUENCE</scope>
</reference>
<evidence type="ECO:0000256" key="1">
    <source>
        <dbReference type="ARBA" id="ARBA00001947"/>
    </source>
</evidence>